<dbReference type="PANTHER" id="PTHR42208:SF1">
    <property type="entry name" value="HEAVY METAL TRANSPORTER"/>
    <property type="match status" value="1"/>
</dbReference>
<sequence>MTLSFLWTAFFMGLVGGPHCLAMCAAPCHAVIQGHGKAVQMHATLPQPAAWPVWSATQFHAGRLLGYGVLGAVAAFAMEQVAWFSDRTSMLHPVWVMMHLAILAWGLLMLFQGQQPLWLERAGRMAWSKVQPVLAMRGGVVLAGMCWALMPCGLLYSAILVAALSASPLAGGLSMVAFGLGGALWLLAAPYAWRWLSGRVSRFRSAWGTRAAGGMLVLVSLWALWMDLIYKPSLWCR</sequence>
<accession>A0A0W7Z1W4</accession>
<evidence type="ECO:0000313" key="5">
    <source>
        <dbReference type="Proteomes" id="UP000053300"/>
    </source>
</evidence>
<dbReference type="AlphaFoldDB" id="A0A0W7Z1W4"/>
<keyword evidence="5" id="KW-1185">Reference proteome</keyword>
<organism evidence="4 5">
    <name type="scientific">Comamonas kerstersii</name>
    <dbReference type="NCBI Taxonomy" id="225992"/>
    <lineage>
        <taxon>Bacteria</taxon>
        <taxon>Pseudomonadati</taxon>
        <taxon>Pseudomonadota</taxon>
        <taxon>Betaproteobacteria</taxon>
        <taxon>Burkholderiales</taxon>
        <taxon>Comamonadaceae</taxon>
        <taxon>Comamonas</taxon>
    </lineage>
</organism>
<dbReference type="STRING" id="225992.B5M06_11750"/>
<evidence type="ECO:0000259" key="2">
    <source>
        <dbReference type="Pfam" id="PF13386"/>
    </source>
</evidence>
<reference evidence="4 5" key="1">
    <citation type="submission" date="2015-12" db="EMBL/GenBank/DDBJ databases">
        <title>Complete genome sequence of a multi-drug resistant strain Acidovorax sp. 12322-1.</title>
        <authorList>
            <person name="Ming D."/>
            <person name="Wang M."/>
            <person name="Hu S."/>
            <person name="Zhou Y."/>
            <person name="Jiang T."/>
        </authorList>
    </citation>
    <scope>NUCLEOTIDE SEQUENCE [LARGE SCALE GENOMIC DNA]</scope>
    <source>
        <strain evidence="4 5">12322-1</strain>
    </source>
</reference>
<evidence type="ECO:0000313" key="6">
    <source>
        <dbReference type="Proteomes" id="UP000242792"/>
    </source>
</evidence>
<feature type="transmembrane region" description="Helical" evidence="1">
    <location>
        <begin position="169"/>
        <end position="193"/>
    </location>
</feature>
<dbReference type="Pfam" id="PF13386">
    <property type="entry name" value="DsbD_2"/>
    <property type="match status" value="1"/>
</dbReference>
<dbReference type="EMBL" id="LPXH01000025">
    <property type="protein sequence ID" value="KUF41179.1"/>
    <property type="molecule type" value="Genomic_DNA"/>
</dbReference>
<dbReference type="GeneID" id="83039996"/>
<feature type="domain" description="Urease accessory protein UreH-like transmembrane" evidence="2">
    <location>
        <begin position="8"/>
        <end position="222"/>
    </location>
</feature>
<accession>A0A1V0BG59</accession>
<feature type="transmembrane region" description="Helical" evidence="1">
    <location>
        <begin position="94"/>
        <end position="113"/>
    </location>
</feature>
<reference evidence="3 6" key="2">
    <citation type="submission" date="2017-03" db="EMBL/GenBank/DDBJ databases">
        <title>Rapid Whole Genome Sequencing of Comamonas kerstersii Causing Continuous ambulatory Peritoneal Dialysis-Associated Peritonitis.</title>
        <authorList>
            <person name="Zheng B."/>
        </authorList>
    </citation>
    <scope>NUCLEOTIDE SEQUENCE [LARGE SCALE GENOMIC DNA]</scope>
    <source>
        <strain evidence="3 6">8943</strain>
    </source>
</reference>
<name>A0A0W7Z1W4_9BURK</name>
<evidence type="ECO:0000313" key="3">
    <source>
        <dbReference type="EMBL" id="AQZ98822.1"/>
    </source>
</evidence>
<protein>
    <recommendedName>
        <fullName evidence="2">Urease accessory protein UreH-like transmembrane domain-containing protein</fullName>
    </recommendedName>
</protein>
<dbReference type="EMBL" id="CP020121">
    <property type="protein sequence ID" value="AQZ98822.1"/>
    <property type="molecule type" value="Genomic_DNA"/>
</dbReference>
<dbReference type="KEGG" id="cke:B5M06_11750"/>
<evidence type="ECO:0000313" key="4">
    <source>
        <dbReference type="EMBL" id="KUF41179.1"/>
    </source>
</evidence>
<dbReference type="PANTHER" id="PTHR42208">
    <property type="entry name" value="HEAVY METAL TRANSPORTER-RELATED"/>
    <property type="match status" value="1"/>
</dbReference>
<dbReference type="InterPro" id="IPR039447">
    <property type="entry name" value="UreH-like_TM_dom"/>
</dbReference>
<keyword evidence="1" id="KW-0472">Membrane</keyword>
<feature type="transmembrane region" description="Helical" evidence="1">
    <location>
        <begin position="205"/>
        <end position="225"/>
    </location>
</feature>
<keyword evidence="1" id="KW-1133">Transmembrane helix</keyword>
<dbReference type="Proteomes" id="UP000053300">
    <property type="component" value="Unassembled WGS sequence"/>
</dbReference>
<evidence type="ECO:0000256" key="1">
    <source>
        <dbReference type="SAM" id="Phobius"/>
    </source>
</evidence>
<feature type="transmembrane region" description="Helical" evidence="1">
    <location>
        <begin position="134"/>
        <end position="163"/>
    </location>
</feature>
<gene>
    <name evidence="4" type="ORF">AS359_10380</name>
    <name evidence="3" type="ORF">B5M06_11750</name>
</gene>
<dbReference type="RefSeq" id="WP_058879840.1">
    <property type="nucleotide sequence ID" value="NZ_CATYED010000001.1"/>
</dbReference>
<keyword evidence="1" id="KW-0812">Transmembrane</keyword>
<proteinExistence type="predicted"/>
<dbReference type="Proteomes" id="UP000242792">
    <property type="component" value="Chromosome"/>
</dbReference>
<accession>A0A1V3TJH1</accession>